<dbReference type="Proteomes" id="UP000335636">
    <property type="component" value="Unassembled WGS sequence"/>
</dbReference>
<protein>
    <submittedName>
        <fullName evidence="2">Uncharacterized protein</fullName>
    </submittedName>
</protein>
<proteinExistence type="predicted"/>
<dbReference type="AlphaFoldDB" id="A0A5E4BI37"/>
<gene>
    <name evidence="2" type="ORF">MONAX_5E010902</name>
</gene>
<dbReference type="EMBL" id="CABDUW010000459">
    <property type="protein sequence ID" value="VTJ69384.1"/>
    <property type="molecule type" value="Genomic_DNA"/>
</dbReference>
<name>A0A5E4BI37_MARMO</name>
<accession>A0A5E4BI37</accession>
<feature type="region of interest" description="Disordered" evidence="1">
    <location>
        <begin position="1"/>
        <end position="20"/>
    </location>
</feature>
<evidence type="ECO:0000313" key="3">
    <source>
        <dbReference type="Proteomes" id="UP000335636"/>
    </source>
</evidence>
<evidence type="ECO:0000256" key="1">
    <source>
        <dbReference type="SAM" id="MobiDB-lite"/>
    </source>
</evidence>
<reference evidence="2" key="1">
    <citation type="submission" date="2019-04" db="EMBL/GenBank/DDBJ databases">
        <authorList>
            <person name="Alioto T."/>
            <person name="Alioto T."/>
        </authorList>
    </citation>
    <scope>NUCLEOTIDE SEQUENCE [LARGE SCALE GENOMIC DNA]</scope>
</reference>
<evidence type="ECO:0000313" key="2">
    <source>
        <dbReference type="EMBL" id="VTJ69384.1"/>
    </source>
</evidence>
<sequence length="71" mass="8169">MDRVDRVVGSPDLCRKDHKGPSRFRVDLTKTLGRDVRRREVPRVSGGEKTEGRTRVWYFRSSEGVPKSLVV</sequence>
<comment type="caution">
    <text evidence="2">The sequence shown here is derived from an EMBL/GenBank/DDBJ whole genome shotgun (WGS) entry which is preliminary data.</text>
</comment>
<organism evidence="2 3">
    <name type="scientific">Marmota monax</name>
    <name type="common">Woodchuck</name>
    <dbReference type="NCBI Taxonomy" id="9995"/>
    <lineage>
        <taxon>Eukaryota</taxon>
        <taxon>Metazoa</taxon>
        <taxon>Chordata</taxon>
        <taxon>Craniata</taxon>
        <taxon>Vertebrata</taxon>
        <taxon>Euteleostomi</taxon>
        <taxon>Mammalia</taxon>
        <taxon>Eutheria</taxon>
        <taxon>Euarchontoglires</taxon>
        <taxon>Glires</taxon>
        <taxon>Rodentia</taxon>
        <taxon>Sciuromorpha</taxon>
        <taxon>Sciuridae</taxon>
        <taxon>Xerinae</taxon>
        <taxon>Marmotini</taxon>
        <taxon>Marmota</taxon>
    </lineage>
</organism>
<keyword evidence="3" id="KW-1185">Reference proteome</keyword>